<feature type="transmembrane region" description="Helical" evidence="4">
    <location>
        <begin position="12"/>
        <end position="31"/>
    </location>
</feature>
<dbReference type="Pfam" id="PF07635">
    <property type="entry name" value="PSCyt1"/>
    <property type="match status" value="1"/>
</dbReference>
<dbReference type="GO" id="GO:0046872">
    <property type="term" value="F:metal ion binding"/>
    <property type="evidence" value="ECO:0007669"/>
    <property type="project" value="UniProtKB-KW"/>
</dbReference>
<dbReference type="InterPro" id="IPR011429">
    <property type="entry name" value="Cyt_c_Planctomycete-type"/>
</dbReference>
<keyword evidence="3" id="KW-0349">Heme</keyword>
<evidence type="ECO:0000256" key="1">
    <source>
        <dbReference type="ARBA" id="ARBA00022723"/>
    </source>
</evidence>
<evidence type="ECO:0000313" key="7">
    <source>
        <dbReference type="Proteomes" id="UP000707206"/>
    </source>
</evidence>
<sequence>MGNSANIRWVDYSIFGLSLFLIFCLLFDSFIQLPDLVAWLGKWHPLILHFPIVLLLIAVFLGLSGKDIPKKLLTVAVFAALLTAISGFFLGKETGTKGDLLVWHQWLGGSLALVAVIWYVVEGRQWAKKGVAKGLQIVLIGLVGFTGHYGGMVTHGEDFLALPKKKRSDKIPENPLIYEDVVGMILENNCVSCHNTNKRKGGLLMTSLEGLLKGGDVGNTVVPGNPENSELILRLQLPKDDKEHMPPDGKKPLNDSEIQILERWIALGASDTVRLNQLEKSEPLVALVEGLMQPDPMEKWAALPAVADSTLQQLNSDYVTVNRVAANSNALSISVFMPPDYDPGFITGLKIVAGNVVELDVSGLPLESVEFDVIAAMVNLEWLEIDGTPVTDAEMKKLGALRNLKLLKIYQTPIGDQSLEVFKNLPDLKSLYLWQTAVSKAALAVFRSDRPEVSISTGIDAETLRSFAATDSISKTAKK</sequence>
<evidence type="ECO:0000256" key="4">
    <source>
        <dbReference type="SAM" id="Phobius"/>
    </source>
</evidence>
<proteinExistence type="predicted"/>
<evidence type="ECO:0000313" key="6">
    <source>
        <dbReference type="EMBL" id="NHF61467.1"/>
    </source>
</evidence>
<keyword evidence="2 3" id="KW-0408">Iron</keyword>
<evidence type="ECO:0000259" key="5">
    <source>
        <dbReference type="PROSITE" id="PS51007"/>
    </source>
</evidence>
<organism evidence="6 7">
    <name type="scientific">Pelagihabitans pacificus</name>
    <dbReference type="NCBI Taxonomy" id="2696054"/>
    <lineage>
        <taxon>Bacteria</taxon>
        <taxon>Pseudomonadati</taxon>
        <taxon>Bacteroidota</taxon>
        <taxon>Flavobacteriia</taxon>
        <taxon>Flavobacteriales</taxon>
        <taxon>Flavobacteriaceae</taxon>
        <taxon>Pelagihabitans</taxon>
    </lineage>
</organism>
<evidence type="ECO:0000256" key="2">
    <source>
        <dbReference type="ARBA" id="ARBA00023004"/>
    </source>
</evidence>
<feature type="transmembrane region" description="Helical" evidence="4">
    <location>
        <begin position="103"/>
        <end position="121"/>
    </location>
</feature>
<dbReference type="AlphaFoldDB" id="A0A967B1M9"/>
<dbReference type="EMBL" id="VIKU02000009">
    <property type="protein sequence ID" value="NHF61467.1"/>
    <property type="molecule type" value="Genomic_DNA"/>
</dbReference>
<dbReference type="InterPro" id="IPR009056">
    <property type="entry name" value="Cyt_c-like_dom"/>
</dbReference>
<protein>
    <recommendedName>
        <fullName evidence="5">Cytochrome c domain-containing protein</fullName>
    </recommendedName>
</protein>
<reference evidence="6" key="2">
    <citation type="submission" date="2020-03" db="EMBL/GenBank/DDBJ databases">
        <title>Flavobacteriaceae bacterium strain TP-CH-4, a member of the family Flavobacteriaceae isolated from a deep-sea seamount.</title>
        <authorList>
            <person name="Zhang D.-C."/>
        </authorList>
    </citation>
    <scope>NUCLEOTIDE SEQUENCE</scope>
    <source>
        <strain evidence="6">TP-CH-4</strain>
    </source>
</reference>
<dbReference type="Gene3D" id="3.80.10.10">
    <property type="entry name" value="Ribonuclease Inhibitor"/>
    <property type="match status" value="1"/>
</dbReference>
<name>A0A967B1M9_9FLAO</name>
<keyword evidence="4" id="KW-1133">Transmembrane helix</keyword>
<feature type="domain" description="Cytochrome c" evidence="5">
    <location>
        <begin position="151"/>
        <end position="269"/>
    </location>
</feature>
<dbReference type="RefSeq" id="WP_152575964.1">
    <property type="nucleotide sequence ID" value="NZ_VIKU02000009.1"/>
</dbReference>
<feature type="transmembrane region" description="Helical" evidence="4">
    <location>
        <begin position="72"/>
        <end position="91"/>
    </location>
</feature>
<feature type="transmembrane region" description="Helical" evidence="4">
    <location>
        <begin position="43"/>
        <end position="63"/>
    </location>
</feature>
<gene>
    <name evidence="6" type="ORF">FK220_019095</name>
</gene>
<accession>A0A967B1M9</accession>
<dbReference type="GO" id="GO:0009055">
    <property type="term" value="F:electron transfer activity"/>
    <property type="evidence" value="ECO:0007669"/>
    <property type="project" value="InterPro"/>
</dbReference>
<keyword evidence="4" id="KW-0472">Membrane</keyword>
<keyword evidence="1 3" id="KW-0479">Metal-binding</keyword>
<dbReference type="SUPFAM" id="SSF52058">
    <property type="entry name" value="L domain-like"/>
    <property type="match status" value="1"/>
</dbReference>
<reference evidence="6" key="1">
    <citation type="submission" date="2019-07" db="EMBL/GenBank/DDBJ databases">
        <authorList>
            <person name="De-Chao Zhang Q."/>
        </authorList>
    </citation>
    <scope>NUCLEOTIDE SEQUENCE</scope>
    <source>
        <strain evidence="6">TP-CH-4</strain>
    </source>
</reference>
<keyword evidence="4" id="KW-0812">Transmembrane</keyword>
<dbReference type="Proteomes" id="UP000707206">
    <property type="component" value="Unassembled WGS sequence"/>
</dbReference>
<comment type="caution">
    <text evidence="6">The sequence shown here is derived from an EMBL/GenBank/DDBJ whole genome shotgun (WGS) entry which is preliminary data.</text>
</comment>
<keyword evidence="7" id="KW-1185">Reference proteome</keyword>
<dbReference type="PANTHER" id="PTHR35889">
    <property type="entry name" value="CYCLOINULO-OLIGOSACCHARIDE FRUCTANOTRANSFERASE-RELATED"/>
    <property type="match status" value="1"/>
</dbReference>
<dbReference type="InterPro" id="IPR032675">
    <property type="entry name" value="LRR_dom_sf"/>
</dbReference>
<dbReference type="GO" id="GO:0020037">
    <property type="term" value="F:heme binding"/>
    <property type="evidence" value="ECO:0007669"/>
    <property type="project" value="InterPro"/>
</dbReference>
<dbReference type="PROSITE" id="PS51007">
    <property type="entry name" value="CYTC"/>
    <property type="match status" value="1"/>
</dbReference>
<dbReference type="PANTHER" id="PTHR35889:SF3">
    <property type="entry name" value="F-BOX DOMAIN-CONTAINING PROTEIN"/>
    <property type="match status" value="1"/>
</dbReference>
<evidence type="ECO:0000256" key="3">
    <source>
        <dbReference type="PROSITE-ProRule" id="PRU00433"/>
    </source>
</evidence>